<reference evidence="3" key="1">
    <citation type="journal article" date="2023" name="Mol. Biol. Evol.">
        <title>Third-Generation Sequencing Reveals the Adaptive Role of the Epigenome in Three Deep-Sea Polychaetes.</title>
        <authorList>
            <person name="Perez M."/>
            <person name="Aroh O."/>
            <person name="Sun Y."/>
            <person name="Lan Y."/>
            <person name="Juniper S.K."/>
            <person name="Young C.R."/>
            <person name="Angers B."/>
            <person name="Qian P.Y."/>
        </authorList>
    </citation>
    <scope>NUCLEOTIDE SEQUENCE</scope>
    <source>
        <strain evidence="3">P08H-3</strain>
    </source>
</reference>
<keyword evidence="2" id="KW-1133">Transmembrane helix</keyword>
<proteinExistence type="predicted"/>
<evidence type="ECO:0000313" key="4">
    <source>
        <dbReference type="Proteomes" id="UP001208570"/>
    </source>
</evidence>
<protein>
    <submittedName>
        <fullName evidence="3">Uncharacterized protein</fullName>
    </submittedName>
</protein>
<name>A0AAD9JA01_9ANNE</name>
<comment type="caution">
    <text evidence="3">The sequence shown here is derived from an EMBL/GenBank/DDBJ whole genome shotgun (WGS) entry which is preliminary data.</text>
</comment>
<evidence type="ECO:0000256" key="2">
    <source>
        <dbReference type="SAM" id="Phobius"/>
    </source>
</evidence>
<organism evidence="3 4">
    <name type="scientific">Paralvinella palmiformis</name>
    <dbReference type="NCBI Taxonomy" id="53620"/>
    <lineage>
        <taxon>Eukaryota</taxon>
        <taxon>Metazoa</taxon>
        <taxon>Spiralia</taxon>
        <taxon>Lophotrochozoa</taxon>
        <taxon>Annelida</taxon>
        <taxon>Polychaeta</taxon>
        <taxon>Sedentaria</taxon>
        <taxon>Canalipalpata</taxon>
        <taxon>Terebellida</taxon>
        <taxon>Terebelliformia</taxon>
        <taxon>Alvinellidae</taxon>
        <taxon>Paralvinella</taxon>
    </lineage>
</organism>
<sequence length="207" mass="24222">MTKEPSLGSFLKPEVMPASSTSRLRDQRYSDAMTLAHFVRSWDNYVLLFTLVVITSMIFQIQLLASYPQERYPLNSKEYSERIVVDEYVRQEMVALGDEGDGYDIIHRRRTLSPFERLLRRRKLRDQQENDDNQDDSDSSDDSQLPVCERPPYTTFSKCRIEIVARPAPPDDVPEEDVMDGPWRGYIAVDRKEVYKWKMPPTFIVFG</sequence>
<feature type="region of interest" description="Disordered" evidence="1">
    <location>
        <begin position="123"/>
        <end position="148"/>
    </location>
</feature>
<dbReference type="EMBL" id="JAODUP010000472">
    <property type="protein sequence ID" value="KAK2148994.1"/>
    <property type="molecule type" value="Genomic_DNA"/>
</dbReference>
<keyword evidence="2" id="KW-0472">Membrane</keyword>
<evidence type="ECO:0000256" key="1">
    <source>
        <dbReference type="SAM" id="MobiDB-lite"/>
    </source>
</evidence>
<evidence type="ECO:0000313" key="3">
    <source>
        <dbReference type="EMBL" id="KAK2148994.1"/>
    </source>
</evidence>
<gene>
    <name evidence="3" type="ORF">LSH36_472g01066</name>
</gene>
<dbReference type="AlphaFoldDB" id="A0AAD9JA01"/>
<accession>A0AAD9JA01</accession>
<dbReference type="Proteomes" id="UP001208570">
    <property type="component" value="Unassembled WGS sequence"/>
</dbReference>
<feature type="compositionally biased region" description="Acidic residues" evidence="1">
    <location>
        <begin position="129"/>
        <end position="141"/>
    </location>
</feature>
<feature type="transmembrane region" description="Helical" evidence="2">
    <location>
        <begin position="45"/>
        <end position="67"/>
    </location>
</feature>
<keyword evidence="2" id="KW-0812">Transmembrane</keyword>
<keyword evidence="4" id="KW-1185">Reference proteome</keyword>